<keyword evidence="5" id="KW-0282">Flagellum</keyword>
<name>A0A1Y2H5J0_9FUNG</name>
<protein>
    <recommendedName>
        <fullName evidence="12">MORN repeat-containing protein</fullName>
    </recommendedName>
</protein>
<organism evidence="10 11">
    <name type="scientific">Catenaria anguillulae PL171</name>
    <dbReference type="NCBI Taxonomy" id="765915"/>
    <lineage>
        <taxon>Eukaryota</taxon>
        <taxon>Fungi</taxon>
        <taxon>Fungi incertae sedis</taxon>
        <taxon>Blastocladiomycota</taxon>
        <taxon>Blastocladiomycetes</taxon>
        <taxon>Blastocladiales</taxon>
        <taxon>Catenariaceae</taxon>
        <taxon>Catenaria</taxon>
    </lineage>
</organism>
<keyword evidence="7" id="KW-0206">Cytoskeleton</keyword>
<evidence type="ECO:0000256" key="3">
    <source>
        <dbReference type="ARBA" id="ARBA00022490"/>
    </source>
</evidence>
<dbReference type="Pfam" id="PF02493">
    <property type="entry name" value="MORN"/>
    <property type="match status" value="7"/>
</dbReference>
<feature type="region of interest" description="Disordered" evidence="9">
    <location>
        <begin position="144"/>
        <end position="171"/>
    </location>
</feature>
<evidence type="ECO:0000256" key="1">
    <source>
        <dbReference type="ARBA" id="ARBA00004230"/>
    </source>
</evidence>
<evidence type="ECO:0000313" key="11">
    <source>
        <dbReference type="Proteomes" id="UP000193411"/>
    </source>
</evidence>
<dbReference type="OrthoDB" id="294378at2759"/>
<evidence type="ECO:0008006" key="12">
    <source>
        <dbReference type="Google" id="ProtNLM"/>
    </source>
</evidence>
<dbReference type="PANTHER" id="PTHR46613">
    <property type="entry name" value="RADIAL SPOKE HEAD 10 HOMOLOG B-RELATED"/>
    <property type="match status" value="1"/>
</dbReference>
<evidence type="ECO:0000256" key="5">
    <source>
        <dbReference type="ARBA" id="ARBA00022846"/>
    </source>
</evidence>
<reference evidence="10 11" key="1">
    <citation type="submission" date="2016-07" db="EMBL/GenBank/DDBJ databases">
        <title>Pervasive Adenine N6-methylation of Active Genes in Fungi.</title>
        <authorList>
            <consortium name="DOE Joint Genome Institute"/>
            <person name="Mondo S.J."/>
            <person name="Dannebaum R.O."/>
            <person name="Kuo R.C."/>
            <person name="Labutti K."/>
            <person name="Haridas S."/>
            <person name="Kuo A."/>
            <person name="Salamov A."/>
            <person name="Ahrendt S.R."/>
            <person name="Lipzen A."/>
            <person name="Sullivan W."/>
            <person name="Andreopoulos W.B."/>
            <person name="Clum A."/>
            <person name="Lindquist E."/>
            <person name="Daum C."/>
            <person name="Ramamoorthy G.K."/>
            <person name="Gryganskyi A."/>
            <person name="Culley D."/>
            <person name="Magnuson J.K."/>
            <person name="James T.Y."/>
            <person name="O'Malley M.A."/>
            <person name="Stajich J.E."/>
            <person name="Spatafora J.W."/>
            <person name="Visel A."/>
            <person name="Grigoriev I.V."/>
        </authorList>
    </citation>
    <scope>NUCLEOTIDE SEQUENCE [LARGE SCALE GENOMIC DNA]</scope>
    <source>
        <strain evidence="10 11">PL171</strain>
    </source>
</reference>
<sequence>MLATPLVDLGRLIGTFRAGHEPSPHTSNTSLQTNTRVPTQTPTINDPLPLPLALPSKANKSPLVTASAPGLSSDSDADADADVDLPLLNPDHRPHTVSSSLLQKNTPFLSASAHLLATSRVVASSSSSPSPASVTGQAQAAAAAAAPVPPTVDHAPSAASPSHAPVPVSDGPASILFHSGARYVGPLSHGEMHGPNGSYTWPAPSSTKFRGDFVHNRIHGKGTYTWKDGSTYTGNVRSNTRSGQGELKLSTGVRVVGTWQDGRLHGTGTITYSPTSNYTGGFQYGLRHGHGTMHYPSGAQYTGHWLDGARHGHGKMTWTRPVRAEYTGGWQLGKMHGQGTYVWDTAHSNEAGDVYACRNWYTGGFVGGKREGQGIMHYADGAEYNGEFANNMKHGKGVFRDRFGRVYPGEWVNDQMVKCNSGNGGPWSSTESPPTYFLPFSAEDLAPLASIIRRHMPTLTRRFATYTRLHPHLLNHATRPCGLSRAQFAVLLADCGLRTHLGISLVHMDATITAVLAQLPAFPHSRSTLHFADYLAAVTAVARHLYARPGVPSSVADKCAAVPAAHLVIPGRSGDDDTAVALEGGSVLAVALDRFVTYDLVGGYAGDEHGDHQEQIALAGGGGAGSRPASRAGSASVRSAPSGTTEHVLAAYRAARADVGNLGWMSKSRRGQAAFWHVYGHGDVRGFVERVYAKLPEGGWDVAQVLRMLCMCGELEPRDIGSAVHALGEWIRWVVREAVDYPVRLYSIRVLQFLECLTHHHVEPVDTTGAL</sequence>
<comment type="caution">
    <text evidence="10">The sequence shown here is derived from an EMBL/GenBank/DDBJ whole genome shotgun (WGS) entry which is preliminary data.</text>
</comment>
<dbReference type="EMBL" id="MCFL01000128">
    <property type="protein sequence ID" value="ORZ29785.1"/>
    <property type="molecule type" value="Genomic_DNA"/>
</dbReference>
<gene>
    <name evidence="10" type="ORF">BCR44DRAFT_1040667</name>
</gene>
<evidence type="ECO:0000256" key="2">
    <source>
        <dbReference type="ARBA" id="ARBA00004430"/>
    </source>
</evidence>
<keyword evidence="4" id="KW-0677">Repeat</keyword>
<dbReference type="PANTHER" id="PTHR46613:SF1">
    <property type="entry name" value="RADIAL SPOKE HEAD 10 HOMOLOG B-RELATED"/>
    <property type="match status" value="1"/>
</dbReference>
<evidence type="ECO:0000256" key="8">
    <source>
        <dbReference type="ARBA" id="ARBA00023273"/>
    </source>
</evidence>
<dbReference type="SUPFAM" id="SSF82185">
    <property type="entry name" value="Histone H3 K4-specific methyltransferase SET7/9 N-terminal domain"/>
    <property type="match status" value="2"/>
</dbReference>
<evidence type="ECO:0000313" key="10">
    <source>
        <dbReference type="EMBL" id="ORZ29785.1"/>
    </source>
</evidence>
<dbReference type="AlphaFoldDB" id="A0A1Y2H5J0"/>
<evidence type="ECO:0000256" key="7">
    <source>
        <dbReference type="ARBA" id="ARBA00023212"/>
    </source>
</evidence>
<dbReference type="GO" id="GO:0031514">
    <property type="term" value="C:motile cilium"/>
    <property type="evidence" value="ECO:0007669"/>
    <property type="project" value="UniProtKB-SubCell"/>
</dbReference>
<dbReference type="Proteomes" id="UP000193411">
    <property type="component" value="Unassembled WGS sequence"/>
</dbReference>
<dbReference type="STRING" id="765915.A0A1Y2H5J0"/>
<evidence type="ECO:0000256" key="6">
    <source>
        <dbReference type="ARBA" id="ARBA00023069"/>
    </source>
</evidence>
<feature type="region of interest" description="Disordered" evidence="9">
    <location>
        <begin position="617"/>
        <end position="641"/>
    </location>
</feature>
<feature type="compositionally biased region" description="Low complexity" evidence="9">
    <location>
        <begin position="154"/>
        <end position="169"/>
    </location>
</feature>
<keyword evidence="3" id="KW-0963">Cytoplasm</keyword>
<keyword evidence="8" id="KW-0966">Cell projection</keyword>
<comment type="subcellular location">
    <subcellularLocation>
        <location evidence="1">Cell projection</location>
        <location evidence="1">Cilium</location>
        <location evidence="1">Flagellum</location>
    </subcellularLocation>
    <subcellularLocation>
        <location evidence="2">Cytoplasm</location>
        <location evidence="2">Cytoskeleton</location>
        <location evidence="2">Cilium axoneme</location>
    </subcellularLocation>
</comment>
<dbReference type="Gene3D" id="2.20.110.10">
    <property type="entry name" value="Histone H3 K4-specific methyltransferase SET7/9 N-terminal domain"/>
    <property type="match status" value="4"/>
</dbReference>
<evidence type="ECO:0000256" key="9">
    <source>
        <dbReference type="SAM" id="MobiDB-lite"/>
    </source>
</evidence>
<keyword evidence="6" id="KW-0969">Cilium</keyword>
<keyword evidence="11" id="KW-1185">Reference proteome</keyword>
<dbReference type="GO" id="GO:0005930">
    <property type="term" value="C:axoneme"/>
    <property type="evidence" value="ECO:0007669"/>
    <property type="project" value="UniProtKB-SubCell"/>
</dbReference>
<accession>A0A1Y2H5J0</accession>
<proteinExistence type="predicted"/>
<feature type="compositionally biased region" description="Low complexity" evidence="9">
    <location>
        <begin position="626"/>
        <end position="641"/>
    </location>
</feature>
<dbReference type="InterPro" id="IPR003409">
    <property type="entry name" value="MORN"/>
</dbReference>
<feature type="region of interest" description="Disordered" evidence="9">
    <location>
        <begin position="17"/>
        <end position="91"/>
    </location>
</feature>
<feature type="compositionally biased region" description="Polar residues" evidence="9">
    <location>
        <begin position="24"/>
        <end position="44"/>
    </location>
</feature>
<dbReference type="SMART" id="SM00698">
    <property type="entry name" value="MORN"/>
    <property type="match status" value="9"/>
</dbReference>
<evidence type="ECO:0000256" key="4">
    <source>
        <dbReference type="ARBA" id="ARBA00022737"/>
    </source>
</evidence>